<proteinExistence type="predicted"/>
<gene>
    <name evidence="1" type="primary">93</name>
    <name evidence="1" type="ORF">SEA_AMOHNITION_93</name>
</gene>
<reference evidence="1 2" key="1">
    <citation type="submission" date="2017-05" db="EMBL/GenBank/DDBJ databases">
        <authorList>
            <person name="Paudel S."/>
            <person name="Amoh N.Y."/>
            <person name="Buchser W.J."/>
            <person name="Forsyth M.H."/>
            <person name="Saha M.S."/>
            <person name="Stoner T.H."/>
            <person name="Garlena R.A."/>
            <person name="Russell D.A."/>
            <person name="Pope W.H."/>
            <person name="Jacobs-Sera D."/>
            <person name="Hatfull G.F."/>
        </authorList>
    </citation>
    <scope>NUCLEOTIDE SEQUENCE [LARGE SCALE GENOMIC DNA]</scope>
</reference>
<keyword evidence="2" id="KW-1185">Reference proteome</keyword>
<evidence type="ECO:0000313" key="2">
    <source>
        <dbReference type="Proteomes" id="UP000224432"/>
    </source>
</evidence>
<organism evidence="1 2">
    <name type="scientific">Mycobacterium phage Amohnition</name>
    <dbReference type="NCBI Taxonomy" id="2015874"/>
    <lineage>
        <taxon>Viruses</taxon>
        <taxon>Duplodnaviria</taxon>
        <taxon>Heunggongvirae</taxon>
        <taxon>Uroviricota</taxon>
        <taxon>Caudoviricetes</taxon>
        <taxon>Weiservirinae</taxon>
        <taxon>Amginevirus</taxon>
        <taxon>Amginevirus amohnition</taxon>
    </lineage>
</organism>
<evidence type="ECO:0000313" key="1">
    <source>
        <dbReference type="EMBL" id="ASR86373.1"/>
    </source>
</evidence>
<dbReference type="KEGG" id="vg:60323400"/>
<dbReference type="EMBL" id="MF140398">
    <property type="protein sequence ID" value="ASR86373.1"/>
    <property type="molecule type" value="Genomic_DNA"/>
</dbReference>
<sequence>MALISPETVGKILAPIAAAVAPIIAERLAQEARKALPELAEHLADSILGKLLPGLPKVDQIDDTIRRALREGFAGIPDLPGDFDDRLKRVIRDVFNGLPFPFKL</sequence>
<protein>
    <submittedName>
        <fullName evidence="1">Uncharacterized protein</fullName>
    </submittedName>
</protein>
<dbReference type="GeneID" id="60323400"/>
<accession>A0A222ZNQ4</accession>
<dbReference type="Proteomes" id="UP000224432">
    <property type="component" value="Segment"/>
</dbReference>
<name>A0A222ZNQ4_9CAUD</name>
<dbReference type="RefSeq" id="YP_009951957.1">
    <property type="nucleotide sequence ID" value="NC_051606.1"/>
</dbReference>